<sequence>MAQHRVLHLGHNNPCSAAGLGRVVGKLPRGKGPGGAGPQGMNMSQECPGGQEGQWHLAWINSVASRTRAGIAPLCWALVRPHPKSWIEFGAPHDKKYIEVLQHVQEAVKLGKSTSLCLQKAGQGDVSDSQ</sequence>
<organism evidence="2 3">
    <name type="scientific">Zosterops borbonicus</name>
    <dbReference type="NCBI Taxonomy" id="364589"/>
    <lineage>
        <taxon>Eukaryota</taxon>
        <taxon>Metazoa</taxon>
        <taxon>Chordata</taxon>
        <taxon>Craniata</taxon>
        <taxon>Vertebrata</taxon>
        <taxon>Euteleostomi</taxon>
        <taxon>Archelosauria</taxon>
        <taxon>Archosauria</taxon>
        <taxon>Dinosauria</taxon>
        <taxon>Saurischia</taxon>
        <taxon>Theropoda</taxon>
        <taxon>Coelurosauria</taxon>
        <taxon>Aves</taxon>
        <taxon>Neognathae</taxon>
        <taxon>Neoaves</taxon>
        <taxon>Telluraves</taxon>
        <taxon>Australaves</taxon>
        <taxon>Passeriformes</taxon>
        <taxon>Sylvioidea</taxon>
        <taxon>Zosteropidae</taxon>
        <taxon>Zosterops</taxon>
    </lineage>
</organism>
<name>A0A8K1LTY4_9PASS</name>
<accession>A0A8K1LTY4</accession>
<feature type="region of interest" description="Disordered" evidence="1">
    <location>
        <begin position="26"/>
        <end position="50"/>
    </location>
</feature>
<dbReference type="AlphaFoldDB" id="A0A8K1LTY4"/>
<evidence type="ECO:0000256" key="1">
    <source>
        <dbReference type="SAM" id="MobiDB-lite"/>
    </source>
</evidence>
<evidence type="ECO:0000313" key="3">
    <source>
        <dbReference type="Proteomes" id="UP000796761"/>
    </source>
</evidence>
<reference evidence="2" key="1">
    <citation type="submission" date="2019-04" db="EMBL/GenBank/DDBJ databases">
        <title>Genome assembly of Zosterops borbonicus 15179.</title>
        <authorList>
            <person name="Leroy T."/>
            <person name="Anselmetti Y."/>
            <person name="Tilak M.-K."/>
            <person name="Nabholz B."/>
        </authorList>
    </citation>
    <scope>NUCLEOTIDE SEQUENCE</scope>
    <source>
        <strain evidence="2">HGM_15179</strain>
        <tissue evidence="2">Muscle</tissue>
    </source>
</reference>
<protein>
    <submittedName>
        <fullName evidence="2">Uncharacterized protein</fullName>
    </submittedName>
</protein>
<evidence type="ECO:0000313" key="2">
    <source>
        <dbReference type="EMBL" id="TRZ26750.1"/>
    </source>
</evidence>
<proteinExistence type="predicted"/>
<comment type="caution">
    <text evidence="2">The sequence shown here is derived from an EMBL/GenBank/DDBJ whole genome shotgun (WGS) entry which is preliminary data.</text>
</comment>
<gene>
    <name evidence="2" type="ORF">HGM15179_000361</name>
</gene>
<dbReference type="Proteomes" id="UP000796761">
    <property type="component" value="Unassembled WGS sequence"/>
</dbReference>
<dbReference type="OrthoDB" id="10372088at2759"/>
<dbReference type="EMBL" id="SWJQ01000006">
    <property type="protein sequence ID" value="TRZ26750.1"/>
    <property type="molecule type" value="Genomic_DNA"/>
</dbReference>
<keyword evidence="3" id="KW-1185">Reference proteome</keyword>